<evidence type="ECO:0000256" key="1">
    <source>
        <dbReference type="SAM" id="SignalP"/>
    </source>
</evidence>
<keyword evidence="3" id="KW-1185">Reference proteome</keyword>
<dbReference type="Proteomes" id="UP000000466">
    <property type="component" value="Chromosome"/>
</dbReference>
<proteinExistence type="predicted"/>
<dbReference type="OrthoDB" id="6291531at2"/>
<protein>
    <submittedName>
        <fullName evidence="2">Lipoprotein</fullName>
    </submittedName>
</protein>
<accession>K4KMT7</accession>
<dbReference type="InterPro" id="IPR021747">
    <property type="entry name" value="DUF3313"/>
</dbReference>
<name>K4KMT7_SIMAS</name>
<dbReference type="EMBL" id="CP003746">
    <property type="protein sequence ID" value="AFU99408.1"/>
    <property type="molecule type" value="Genomic_DNA"/>
</dbReference>
<dbReference type="eggNOG" id="ENOG503376K">
    <property type="taxonomic scope" value="Bacteria"/>
</dbReference>
<gene>
    <name evidence="2" type="ordered locus">M5M_11155</name>
</gene>
<organism evidence="2 3">
    <name type="scientific">Simiduia agarivorans (strain DSM 21679 / JCM 13881 / BCRC 17597 / SA1)</name>
    <dbReference type="NCBI Taxonomy" id="1117647"/>
    <lineage>
        <taxon>Bacteria</taxon>
        <taxon>Pseudomonadati</taxon>
        <taxon>Pseudomonadota</taxon>
        <taxon>Gammaproteobacteria</taxon>
        <taxon>Cellvibrionales</taxon>
        <taxon>Cellvibrionaceae</taxon>
        <taxon>Simiduia</taxon>
    </lineage>
</organism>
<reference evidence="2 3" key="1">
    <citation type="journal article" date="2013" name="Genome Announc.">
        <title>Complete genome sequence of Simiduia agarivorans SA1(T), a marine bacterium able to degrade a variety of polysaccharides.</title>
        <authorList>
            <person name="Lin S.Y."/>
            <person name="Shieh W.Y."/>
            <person name="Chen J.S."/>
            <person name="Tang S.L."/>
        </authorList>
    </citation>
    <scope>NUCLEOTIDE SEQUENCE [LARGE SCALE GENOMIC DNA]</scope>
    <source>
        <strain evidence="3">DSM 21679 / JCM 13881 / BCRC 17597 / SA1</strain>
    </source>
</reference>
<evidence type="ECO:0000313" key="3">
    <source>
        <dbReference type="Proteomes" id="UP000000466"/>
    </source>
</evidence>
<keyword evidence="2" id="KW-0449">Lipoprotein</keyword>
<feature type="chain" id="PRO_5003878447" evidence="1">
    <location>
        <begin position="25"/>
        <end position="217"/>
    </location>
</feature>
<dbReference type="HOGENOM" id="CLU_1271565_0_0_6"/>
<keyword evidence="1" id="KW-0732">Signal</keyword>
<dbReference type="Pfam" id="PF11769">
    <property type="entry name" value="DUF3313"/>
    <property type="match status" value="1"/>
</dbReference>
<feature type="signal peptide" evidence="1">
    <location>
        <begin position="1"/>
        <end position="24"/>
    </location>
</feature>
<dbReference type="RefSeq" id="WP_015047572.1">
    <property type="nucleotide sequence ID" value="NC_018868.3"/>
</dbReference>
<dbReference type="STRING" id="1117647.M5M_11155"/>
<dbReference type="KEGG" id="saga:M5M_11155"/>
<sequence length="217" mass="24529">MKVWKTLVMPLVACCVLAIPQVHADAPAGMEKVKVKRLDTVYKKPDVDWSRYAGIYVEPLDLTGVEIKYPRDTHKRDQKPLSEKGIAQLKELYQKAFTRELSEDGFLVAEPAAKEGALVLKARVLEIAPTYVPDSLMETSGRNRVYAETAGKMTIQFDFVDGKTGELLVQATDKREPTRQWREINSVQVRSQVNQLMGSWARIVRTNIEDVIQPQGE</sequence>
<dbReference type="AlphaFoldDB" id="K4KMT7"/>
<evidence type="ECO:0000313" key="2">
    <source>
        <dbReference type="EMBL" id="AFU99408.1"/>
    </source>
</evidence>